<feature type="transmembrane region" description="Helical" evidence="1">
    <location>
        <begin position="155"/>
        <end position="178"/>
    </location>
</feature>
<protein>
    <recommendedName>
        <fullName evidence="4">ZIP family metal transporter</fullName>
    </recommendedName>
</protein>
<dbReference type="EMBL" id="JAVAIL010000003">
    <property type="protein sequence ID" value="MDP4539896.1"/>
    <property type="molecule type" value="Genomic_DNA"/>
</dbReference>
<keyword evidence="1" id="KW-0812">Transmembrane</keyword>
<name>A0ABT9H9A4_9SPHN</name>
<keyword evidence="1" id="KW-1133">Transmembrane helix</keyword>
<gene>
    <name evidence="2" type="ORF">Q9K01_09695</name>
</gene>
<keyword evidence="1" id="KW-0472">Membrane</keyword>
<organism evidence="2 3">
    <name type="scientific">Qipengyuania benthica</name>
    <dbReference type="NCBI Taxonomy" id="3067651"/>
    <lineage>
        <taxon>Bacteria</taxon>
        <taxon>Pseudomonadati</taxon>
        <taxon>Pseudomonadota</taxon>
        <taxon>Alphaproteobacteria</taxon>
        <taxon>Sphingomonadales</taxon>
        <taxon>Erythrobacteraceae</taxon>
        <taxon>Qipengyuania</taxon>
    </lineage>
</organism>
<evidence type="ECO:0000313" key="2">
    <source>
        <dbReference type="EMBL" id="MDP4539896.1"/>
    </source>
</evidence>
<evidence type="ECO:0000313" key="3">
    <source>
        <dbReference type="Proteomes" id="UP001235664"/>
    </source>
</evidence>
<proteinExistence type="predicted"/>
<feature type="transmembrane region" description="Helical" evidence="1">
    <location>
        <begin position="213"/>
        <end position="231"/>
    </location>
</feature>
<feature type="transmembrane region" description="Helical" evidence="1">
    <location>
        <begin position="243"/>
        <end position="263"/>
    </location>
</feature>
<comment type="caution">
    <text evidence="2">The sequence shown here is derived from an EMBL/GenBank/DDBJ whole genome shotgun (WGS) entry which is preliminary data.</text>
</comment>
<keyword evidence="3" id="KW-1185">Reference proteome</keyword>
<reference evidence="2 3" key="1">
    <citation type="submission" date="2023-08" db="EMBL/GenBank/DDBJ databases">
        <title>genomic of DY56.</title>
        <authorList>
            <person name="Wang Y."/>
        </authorList>
    </citation>
    <scope>NUCLEOTIDE SEQUENCE [LARGE SCALE GENOMIC DNA]</scope>
    <source>
        <strain evidence="2 3">DY56-A-20</strain>
    </source>
</reference>
<dbReference type="Proteomes" id="UP001235664">
    <property type="component" value="Unassembled WGS sequence"/>
</dbReference>
<accession>A0ABT9H9A4</accession>
<sequence length="265" mass="29215">MFPLFAARWDRSDLTASLTLFTGLMALAFCLVHLFVGQLRFLDRNPRSRWLSFSGGVAVAYVFLHMLPELGANAGAFHRATGLDEVMAESAVYLLALFGVAAFYGTERALKRSRGQDKDQIEQARPESSVFWLHIAVSSLLMFVIGYLLNHREDTSLIGLALYFFAMILHFVTADFGTRGDHPELYDDRGRWILSAATLAGWLLGTQLSVPEIAIGGLFAFVSGAIVLVVLKEELPEERKSFFLPFAGGTLLYAALVLSEQALSA</sequence>
<feature type="transmembrane region" description="Helical" evidence="1">
    <location>
        <begin position="48"/>
        <end position="67"/>
    </location>
</feature>
<dbReference type="RefSeq" id="WP_305930046.1">
    <property type="nucleotide sequence ID" value="NZ_JAVAIL010000003.1"/>
</dbReference>
<evidence type="ECO:0000256" key="1">
    <source>
        <dbReference type="SAM" id="Phobius"/>
    </source>
</evidence>
<evidence type="ECO:0008006" key="4">
    <source>
        <dbReference type="Google" id="ProtNLM"/>
    </source>
</evidence>
<feature type="transmembrane region" description="Helical" evidence="1">
    <location>
        <begin position="130"/>
        <end position="149"/>
    </location>
</feature>
<feature type="transmembrane region" description="Helical" evidence="1">
    <location>
        <begin position="14"/>
        <end position="36"/>
    </location>
</feature>